<dbReference type="AlphaFoldDB" id="A0A255Z8V0"/>
<dbReference type="Proteomes" id="UP000216991">
    <property type="component" value="Unassembled WGS sequence"/>
</dbReference>
<evidence type="ECO:0000313" key="1">
    <source>
        <dbReference type="EMBL" id="OYQ37334.1"/>
    </source>
</evidence>
<accession>A0A255Z8V0</accession>
<organism evidence="1 2">
    <name type="scientific">Sandarakinorhabdus cyanobacteriorum</name>
    <dbReference type="NCBI Taxonomy" id="1981098"/>
    <lineage>
        <taxon>Bacteria</taxon>
        <taxon>Pseudomonadati</taxon>
        <taxon>Pseudomonadota</taxon>
        <taxon>Alphaproteobacteria</taxon>
        <taxon>Sphingomonadales</taxon>
        <taxon>Sphingosinicellaceae</taxon>
        <taxon>Sandarakinorhabdus</taxon>
    </lineage>
</organism>
<sequence>MPGLFSLFRKRPPPPESLADKFVRLLATRADFAAQTRARLPALERQGDMALLLANHSHLVDDLSYIAAMRWRLGEDPRSAIAETHMAYRGLIACRNRVDPGHALPMAQIAGIADWDFVHALFWLAGTPEPVVMHMPRLLEERYFAYSRYLLLRVTGADVPPALAAAVAGFAGNGKGLVDRDFAAKQALLDGEGDAGALMARIAGDWPKRRSNGFYRTSAPLTAGHDASNDLSVDWQLACIARARGLAAPAPHGWRW</sequence>
<gene>
    <name evidence="1" type="ORF">CHU93_00585</name>
</gene>
<protein>
    <submittedName>
        <fullName evidence="1">Uncharacterized protein</fullName>
    </submittedName>
</protein>
<reference evidence="1 2" key="1">
    <citation type="submission" date="2017-07" db="EMBL/GenBank/DDBJ databases">
        <title>Sandarakinorhabdus cyanobacteriorum sp. nov., a novel bacterium isolated from cyanobacterial aggregates in a eutrophic lake.</title>
        <authorList>
            <person name="Cai H."/>
        </authorList>
    </citation>
    <scope>NUCLEOTIDE SEQUENCE [LARGE SCALE GENOMIC DNA]</scope>
    <source>
        <strain evidence="1 2">TH057</strain>
    </source>
</reference>
<comment type="caution">
    <text evidence="1">The sequence shown here is derived from an EMBL/GenBank/DDBJ whole genome shotgun (WGS) entry which is preliminary data.</text>
</comment>
<name>A0A255Z8V0_9SPHN</name>
<dbReference type="RefSeq" id="WP_094472282.1">
    <property type="nucleotide sequence ID" value="NZ_NOXT01000029.1"/>
</dbReference>
<keyword evidence="2" id="KW-1185">Reference proteome</keyword>
<dbReference type="EMBL" id="NOXT01000029">
    <property type="protein sequence ID" value="OYQ37334.1"/>
    <property type="molecule type" value="Genomic_DNA"/>
</dbReference>
<proteinExistence type="predicted"/>
<evidence type="ECO:0000313" key="2">
    <source>
        <dbReference type="Proteomes" id="UP000216991"/>
    </source>
</evidence>